<evidence type="ECO:0000313" key="2">
    <source>
        <dbReference type="Proteomes" id="UP000293300"/>
    </source>
</evidence>
<protein>
    <submittedName>
        <fullName evidence="1">Uncharacterized protein</fullName>
    </submittedName>
</protein>
<gene>
    <name evidence="1" type="ORF">EZL74_10120</name>
</gene>
<dbReference type="AlphaFoldDB" id="A0A4Q9YW53"/>
<sequence length="140" mass="16772">MKHTLSLRYLLCLFLLVVFYNCSPIEQFRYEKRQSVLIGSLRERLFFEYSSPLNDSMKIYMELELAKNPELQLPLEKIYSIEEKLKKEKPLLGCYYLMKKEFDGEKKLYIILDWNQNSGVIIRFFTDSPTLIKSLPDYSF</sequence>
<comment type="caution">
    <text evidence="1">The sequence shown here is derived from an EMBL/GenBank/DDBJ whole genome shotgun (WGS) entry which is preliminary data.</text>
</comment>
<accession>A0A4Q9YW53</accession>
<evidence type="ECO:0000313" key="1">
    <source>
        <dbReference type="EMBL" id="TBX67006.1"/>
    </source>
</evidence>
<organism evidence="1 2">
    <name type="scientific">Flavobacterium silvisoli</name>
    <dbReference type="NCBI Taxonomy" id="2529433"/>
    <lineage>
        <taxon>Bacteria</taxon>
        <taxon>Pseudomonadati</taxon>
        <taxon>Bacteroidota</taxon>
        <taxon>Flavobacteriia</taxon>
        <taxon>Flavobacteriales</taxon>
        <taxon>Flavobacteriaceae</taxon>
        <taxon>Flavobacterium</taxon>
    </lineage>
</organism>
<name>A0A4Q9YW53_9FLAO</name>
<dbReference type="RefSeq" id="WP_131476494.1">
    <property type="nucleotide sequence ID" value="NZ_SJPE01000012.1"/>
</dbReference>
<proteinExistence type="predicted"/>
<reference evidence="1 2" key="1">
    <citation type="submission" date="2019-02" db="EMBL/GenBank/DDBJ databases">
        <title>Flavobacterium sp. RD-2-33 isolated from forest soil.</title>
        <authorList>
            <person name="Chaudhary D.K."/>
        </authorList>
    </citation>
    <scope>NUCLEOTIDE SEQUENCE [LARGE SCALE GENOMIC DNA]</scope>
    <source>
        <strain evidence="1 2">RD-2-33</strain>
    </source>
</reference>
<keyword evidence="2" id="KW-1185">Reference proteome</keyword>
<dbReference type="Proteomes" id="UP000293300">
    <property type="component" value="Unassembled WGS sequence"/>
</dbReference>
<dbReference type="EMBL" id="SJPE01000012">
    <property type="protein sequence ID" value="TBX67006.1"/>
    <property type="molecule type" value="Genomic_DNA"/>
</dbReference>